<proteinExistence type="predicted"/>
<dbReference type="Pfam" id="PF06764">
    <property type="entry name" value="DUF1223"/>
    <property type="match status" value="1"/>
</dbReference>
<dbReference type="RefSeq" id="WP_138015637.1">
    <property type="nucleotide sequence ID" value="NZ_SULI01000005.1"/>
</dbReference>
<dbReference type="EMBL" id="SULI01000005">
    <property type="protein sequence ID" value="TKZ21434.1"/>
    <property type="molecule type" value="Genomic_DNA"/>
</dbReference>
<dbReference type="InterPro" id="IPR010634">
    <property type="entry name" value="DUF1223"/>
</dbReference>
<dbReference type="OrthoDB" id="9808254at2"/>
<reference evidence="1 2" key="1">
    <citation type="submission" date="2019-04" db="EMBL/GenBank/DDBJ databases">
        <title>Genome sequence of Pelagicola litoralis CL-ES2.</title>
        <authorList>
            <person name="Cao J."/>
        </authorList>
    </citation>
    <scope>NUCLEOTIDE SEQUENCE [LARGE SCALE GENOMIC DNA]</scope>
    <source>
        <strain evidence="1 2">CL-ES2</strain>
    </source>
</reference>
<gene>
    <name evidence="1" type="ORF">FAP39_06765</name>
</gene>
<comment type="caution">
    <text evidence="1">The sequence shown here is derived from an EMBL/GenBank/DDBJ whole genome shotgun (WGS) entry which is preliminary data.</text>
</comment>
<dbReference type="InterPro" id="IPR036249">
    <property type="entry name" value="Thioredoxin-like_sf"/>
</dbReference>
<keyword evidence="2" id="KW-1185">Reference proteome</keyword>
<organism evidence="1 2">
    <name type="scientific">Shimia litoralis</name>
    <dbReference type="NCBI Taxonomy" id="420403"/>
    <lineage>
        <taxon>Bacteria</taxon>
        <taxon>Pseudomonadati</taxon>
        <taxon>Pseudomonadota</taxon>
        <taxon>Alphaproteobacteria</taxon>
        <taxon>Rhodobacterales</taxon>
        <taxon>Roseobacteraceae</taxon>
    </lineage>
</organism>
<name>A0A4U7N9T8_9RHOB</name>
<protein>
    <submittedName>
        <fullName evidence="1">DUF1223 domain-containing protein</fullName>
    </submittedName>
</protein>
<dbReference type="SUPFAM" id="SSF52833">
    <property type="entry name" value="Thioredoxin-like"/>
    <property type="match status" value="1"/>
</dbReference>
<sequence length="225" mass="25014">MTLLLLMTGTPLLAQNHPVVVEMYTSQGCSSCPPADAFFDQHLAERDDVIALALHVDYWDYIGWKDEFASPDYTKRQKAYARVAGHRSVYTPQMIVGGVDHVVGTHPEEVNSLVRKHQSLASQVEFSIERKGNKLHIHAKGGAVSDEMEVHLVRYRPSEEVAIRRGENAGKSVRYANIVDSWDSIVMWNGRKDLNVTAPVRGKAPVVAILQVEGYGPILAAARLR</sequence>
<dbReference type="Proteomes" id="UP000306575">
    <property type="component" value="Unassembled WGS sequence"/>
</dbReference>
<evidence type="ECO:0000313" key="1">
    <source>
        <dbReference type="EMBL" id="TKZ21434.1"/>
    </source>
</evidence>
<dbReference type="AlphaFoldDB" id="A0A4U7N9T8"/>
<accession>A0A4U7N9T8</accession>
<dbReference type="Gene3D" id="3.40.30.10">
    <property type="entry name" value="Glutaredoxin"/>
    <property type="match status" value="1"/>
</dbReference>
<dbReference type="PANTHER" id="PTHR36057">
    <property type="match status" value="1"/>
</dbReference>
<dbReference type="PANTHER" id="PTHR36057:SF1">
    <property type="entry name" value="LIPOPROTEIN LIPID ATTACHMENT SITE-LIKE PROTEIN, PUTATIVE (DUF1223)-RELATED"/>
    <property type="match status" value="1"/>
</dbReference>
<evidence type="ECO:0000313" key="2">
    <source>
        <dbReference type="Proteomes" id="UP000306575"/>
    </source>
</evidence>